<dbReference type="Gene3D" id="1.10.1660.10">
    <property type="match status" value="1"/>
</dbReference>
<dbReference type="Pfam" id="PF07739">
    <property type="entry name" value="TipAS"/>
    <property type="match status" value="1"/>
</dbReference>
<dbReference type="Pfam" id="PF13411">
    <property type="entry name" value="MerR_1"/>
    <property type="match status" value="1"/>
</dbReference>
<name>A0A0F3RRT5_9LACO</name>
<keyword evidence="2" id="KW-0238">DNA-binding</keyword>
<comment type="caution">
    <text evidence="6">The sequence shown here is derived from an EMBL/GenBank/DDBJ whole genome shotgun (WGS) entry which is preliminary data.</text>
</comment>
<sequence length="254" mass="28984">MTYAIQALAQLAGLSTRTLRYYDQIGLLVAHRNPLNGYREYDAQAVDRLQRIRYWQAFGFTLSEIRALLAQTPAQQDAALRHQRDQLRQEQERLTRLLTSLDRTLAAHQGGDSMTDTEKFAAFKQDQVAANDRQYGAEARQRYGNAAVTSSQQKFAQLSAADYQAMQAVEADLLTQLTQVTQTQDLTSPAAKRVFQLHRQWLCFTWNNYTPAQHRGLAQLYLADDRFQDYYRQRTGQEAAGRTLAAIIDQFTPA</sequence>
<dbReference type="InterPro" id="IPR047057">
    <property type="entry name" value="MerR_fam"/>
</dbReference>
<dbReference type="PANTHER" id="PTHR30204:SF90">
    <property type="entry name" value="HTH-TYPE TRANSCRIPTIONAL ACTIVATOR MTA"/>
    <property type="match status" value="1"/>
</dbReference>
<dbReference type="GO" id="GO:0003677">
    <property type="term" value="F:DNA binding"/>
    <property type="evidence" value="ECO:0007669"/>
    <property type="project" value="UniProtKB-KW"/>
</dbReference>
<feature type="domain" description="HTH merR-type" evidence="5">
    <location>
        <begin position="2"/>
        <end position="71"/>
    </location>
</feature>
<evidence type="ECO:0000256" key="1">
    <source>
        <dbReference type="ARBA" id="ARBA00023015"/>
    </source>
</evidence>
<dbReference type="InterPro" id="IPR012925">
    <property type="entry name" value="TipAS_dom"/>
</dbReference>
<dbReference type="AlphaFoldDB" id="A0A0F3RRT5"/>
<evidence type="ECO:0000259" key="5">
    <source>
        <dbReference type="PROSITE" id="PS50937"/>
    </source>
</evidence>
<dbReference type="Gene3D" id="1.10.490.50">
    <property type="entry name" value="Antibiotic binding domain of TipA-like multidrug resistance regulators"/>
    <property type="match status" value="1"/>
</dbReference>
<gene>
    <name evidence="6" type="ORF">VC81_09130</name>
</gene>
<dbReference type="InterPro" id="IPR036244">
    <property type="entry name" value="TipA-like_antibiotic-bd"/>
</dbReference>
<evidence type="ECO:0000256" key="2">
    <source>
        <dbReference type="ARBA" id="ARBA00023125"/>
    </source>
</evidence>
<dbReference type="SMART" id="SM00422">
    <property type="entry name" value="HTH_MERR"/>
    <property type="match status" value="1"/>
</dbReference>
<dbReference type="RefSeq" id="WP_045807729.1">
    <property type="nucleotide sequence ID" value="NZ_JZCR01000019.1"/>
</dbReference>
<keyword evidence="3" id="KW-0010">Activator</keyword>
<dbReference type="InterPro" id="IPR000551">
    <property type="entry name" value="MerR-type_HTH_dom"/>
</dbReference>
<dbReference type="SUPFAM" id="SSF46955">
    <property type="entry name" value="Putative DNA-binding domain"/>
    <property type="match status" value="1"/>
</dbReference>
<accession>A0A0F3RRT5</accession>
<keyword evidence="1" id="KW-0805">Transcription regulation</keyword>
<dbReference type="PROSITE" id="PS50937">
    <property type="entry name" value="HTH_MERR_2"/>
    <property type="match status" value="1"/>
</dbReference>
<dbReference type="GO" id="GO:0003700">
    <property type="term" value="F:DNA-binding transcription factor activity"/>
    <property type="evidence" value="ECO:0007669"/>
    <property type="project" value="InterPro"/>
</dbReference>
<protein>
    <recommendedName>
        <fullName evidence="5">HTH merR-type domain-containing protein</fullName>
    </recommendedName>
</protein>
<organism evidence="6 7">
    <name type="scientific">Levilactobacillus spicheri</name>
    <dbReference type="NCBI Taxonomy" id="216463"/>
    <lineage>
        <taxon>Bacteria</taxon>
        <taxon>Bacillati</taxon>
        <taxon>Bacillota</taxon>
        <taxon>Bacilli</taxon>
        <taxon>Lactobacillales</taxon>
        <taxon>Lactobacillaceae</taxon>
        <taxon>Levilactobacillus</taxon>
    </lineage>
</organism>
<dbReference type="STRING" id="216463.VC81_09130"/>
<dbReference type="InterPro" id="IPR009061">
    <property type="entry name" value="DNA-bd_dom_put_sf"/>
</dbReference>
<dbReference type="PRINTS" id="PR00040">
    <property type="entry name" value="HTHMERR"/>
</dbReference>
<evidence type="ECO:0000256" key="4">
    <source>
        <dbReference type="ARBA" id="ARBA00023163"/>
    </source>
</evidence>
<proteinExistence type="predicted"/>
<evidence type="ECO:0000313" key="7">
    <source>
        <dbReference type="Proteomes" id="UP000033491"/>
    </source>
</evidence>
<dbReference type="CDD" id="cd01106">
    <property type="entry name" value="HTH_TipAL-Mta"/>
    <property type="match status" value="1"/>
</dbReference>
<dbReference type="PATRIC" id="fig|216463.3.peg.948"/>
<dbReference type="SUPFAM" id="SSF89082">
    <property type="entry name" value="Antibiotic binding domain of TipA-like multidrug resistance regulators"/>
    <property type="match status" value="1"/>
</dbReference>
<dbReference type="OrthoDB" id="9814833at2"/>
<evidence type="ECO:0000256" key="3">
    <source>
        <dbReference type="ARBA" id="ARBA00023159"/>
    </source>
</evidence>
<dbReference type="Proteomes" id="UP000033491">
    <property type="component" value="Unassembled WGS sequence"/>
</dbReference>
<reference evidence="6 7" key="1">
    <citation type="submission" date="2015-03" db="EMBL/GenBank/DDBJ databases">
        <authorList>
            <person name="Zheng J."/>
            <person name="Ganezle M."/>
        </authorList>
    </citation>
    <scope>NUCLEOTIDE SEQUENCE [LARGE SCALE GENOMIC DNA]</scope>
    <source>
        <strain evidence="6 7">LP38</strain>
    </source>
</reference>
<keyword evidence="4" id="KW-0804">Transcription</keyword>
<dbReference type="PANTHER" id="PTHR30204">
    <property type="entry name" value="REDOX-CYCLING DRUG-SENSING TRANSCRIPTIONAL ACTIVATOR SOXR"/>
    <property type="match status" value="1"/>
</dbReference>
<evidence type="ECO:0000313" key="6">
    <source>
        <dbReference type="EMBL" id="KJW12620.1"/>
    </source>
</evidence>
<dbReference type="EMBL" id="JZCR01000019">
    <property type="protein sequence ID" value="KJW12620.1"/>
    <property type="molecule type" value="Genomic_DNA"/>
</dbReference>